<protein>
    <submittedName>
        <fullName evidence="1">Hypothetical cytosolic protein</fullName>
    </submittedName>
</protein>
<reference evidence="1 2" key="1">
    <citation type="submission" date="2018-06" db="EMBL/GenBank/DDBJ databases">
        <authorList>
            <consortium name="Pathogen Informatics"/>
            <person name="Doyle S."/>
        </authorList>
    </citation>
    <scope>NUCLEOTIDE SEQUENCE [LARGE SCALE GENOMIC DNA]</scope>
    <source>
        <strain evidence="1 2">NCTC4670</strain>
    </source>
</reference>
<dbReference type="AlphaFoldDB" id="A0A380JW12"/>
<dbReference type="RefSeq" id="WP_003052496.1">
    <property type="nucleotide sequence ID" value="NZ_JAIEZU010000001.1"/>
</dbReference>
<dbReference type="PIRSF" id="PIRSF021265">
    <property type="entry name" value="DUF956"/>
    <property type="match status" value="1"/>
</dbReference>
<dbReference type="EMBL" id="UHFG01000004">
    <property type="protein sequence ID" value="SUN50654.1"/>
    <property type="molecule type" value="Genomic_DNA"/>
</dbReference>
<evidence type="ECO:0000313" key="1">
    <source>
        <dbReference type="EMBL" id="SUN50654.1"/>
    </source>
</evidence>
<dbReference type="InterPro" id="IPR010360">
    <property type="entry name" value="DUF956"/>
</dbReference>
<gene>
    <name evidence="1" type="primary">manO</name>
    <name evidence="1" type="ORF">NCTC4670_01530</name>
</gene>
<sequence length="124" mass="13717">MAQSLNTSVEYKTKAVSYLGIGGKVGHILLGDKALEFYNDKNVNDYIQIPWSAINHIGANVSGKKVSRHFEIFTDQGKFLFASGDSGKILKITRQHIGNDKVIKLPTLIQTLIAKLFPKAKKSE</sequence>
<name>A0A380JW12_STRDY</name>
<organism evidence="1 2">
    <name type="scientific">Streptococcus dysgalactiae subsp. dysgalactiae</name>
    <dbReference type="NCBI Taxonomy" id="99822"/>
    <lineage>
        <taxon>Bacteria</taxon>
        <taxon>Bacillati</taxon>
        <taxon>Bacillota</taxon>
        <taxon>Bacilli</taxon>
        <taxon>Lactobacillales</taxon>
        <taxon>Streptococcaceae</taxon>
        <taxon>Streptococcus</taxon>
    </lineage>
</organism>
<proteinExistence type="predicted"/>
<evidence type="ECO:0000313" key="2">
    <source>
        <dbReference type="Proteomes" id="UP000254797"/>
    </source>
</evidence>
<dbReference type="Pfam" id="PF06115">
    <property type="entry name" value="DUF956"/>
    <property type="match status" value="1"/>
</dbReference>
<dbReference type="Proteomes" id="UP000254797">
    <property type="component" value="Unassembled WGS sequence"/>
</dbReference>
<accession>A0A380JW12</accession>
<dbReference type="GeneID" id="83690050"/>